<dbReference type="GO" id="GO:0005739">
    <property type="term" value="C:mitochondrion"/>
    <property type="evidence" value="ECO:0007669"/>
    <property type="project" value="EnsemblFungi"/>
</dbReference>
<dbReference type="Proteomes" id="UP000094285">
    <property type="component" value="Unassembled WGS sequence"/>
</dbReference>
<comment type="similarity">
    <text evidence="1">Belongs to the AB hydrolase superfamily.</text>
</comment>
<dbReference type="GO" id="GO:0006629">
    <property type="term" value="P:lipid metabolic process"/>
    <property type="evidence" value="ECO:0007669"/>
    <property type="project" value="EnsemblFungi"/>
</dbReference>
<gene>
    <name evidence="4" type="ORF">CANTADRAFT_21632</name>
</gene>
<dbReference type="Pfam" id="PF00561">
    <property type="entry name" value="Abhydrolase_1"/>
    <property type="match status" value="1"/>
</dbReference>
<evidence type="ECO:0000313" key="5">
    <source>
        <dbReference type="Proteomes" id="UP000094285"/>
    </source>
</evidence>
<dbReference type="OrthoDB" id="8119704at2759"/>
<dbReference type="PANTHER" id="PTHR46118">
    <property type="entry name" value="PROTEIN ABHD11"/>
    <property type="match status" value="1"/>
</dbReference>
<dbReference type="SUPFAM" id="SSF53474">
    <property type="entry name" value="alpha/beta-Hydrolases"/>
    <property type="match status" value="1"/>
</dbReference>
<dbReference type="STRING" id="984487.A0A1E4SLK6"/>
<dbReference type="EMBL" id="KV453911">
    <property type="protein sequence ID" value="ODV80406.1"/>
    <property type="molecule type" value="Genomic_DNA"/>
</dbReference>
<organism evidence="4 5">
    <name type="scientific">Suhomyces tanzawaensis NRRL Y-17324</name>
    <dbReference type="NCBI Taxonomy" id="984487"/>
    <lineage>
        <taxon>Eukaryota</taxon>
        <taxon>Fungi</taxon>
        <taxon>Dikarya</taxon>
        <taxon>Ascomycota</taxon>
        <taxon>Saccharomycotina</taxon>
        <taxon>Pichiomycetes</taxon>
        <taxon>Debaryomycetaceae</taxon>
        <taxon>Suhomyces</taxon>
    </lineage>
</organism>
<keyword evidence="5" id="KW-1185">Reference proteome</keyword>
<accession>A0A1E4SLK6</accession>
<name>A0A1E4SLK6_9ASCO</name>
<evidence type="ECO:0000313" key="4">
    <source>
        <dbReference type="EMBL" id="ODV80406.1"/>
    </source>
</evidence>
<dbReference type="InterPro" id="IPR000073">
    <property type="entry name" value="AB_hydrolase_1"/>
</dbReference>
<evidence type="ECO:0000256" key="2">
    <source>
        <dbReference type="ARBA" id="ARBA00022801"/>
    </source>
</evidence>
<dbReference type="PANTHER" id="PTHR46118:SF4">
    <property type="entry name" value="PROTEIN ABHD11"/>
    <property type="match status" value="1"/>
</dbReference>
<dbReference type="Gene3D" id="3.40.50.1820">
    <property type="entry name" value="alpha/beta hydrolase"/>
    <property type="match status" value="1"/>
</dbReference>
<protein>
    <submittedName>
        <fullName evidence="4">Alpha/beta-hydrolase</fullName>
    </submittedName>
</protein>
<evidence type="ECO:0000259" key="3">
    <source>
        <dbReference type="Pfam" id="PF00561"/>
    </source>
</evidence>
<reference evidence="5" key="1">
    <citation type="submission" date="2016-05" db="EMBL/GenBank/DDBJ databases">
        <title>Comparative genomics of biotechnologically important yeasts.</title>
        <authorList>
            <consortium name="DOE Joint Genome Institute"/>
            <person name="Riley R."/>
            <person name="Haridas S."/>
            <person name="Wolfe K.H."/>
            <person name="Lopes M.R."/>
            <person name="Hittinger C.T."/>
            <person name="Goker M."/>
            <person name="Salamov A."/>
            <person name="Wisecaver J."/>
            <person name="Long T.M."/>
            <person name="Aerts A.L."/>
            <person name="Barry K."/>
            <person name="Choi C."/>
            <person name="Clum A."/>
            <person name="Coughlan A.Y."/>
            <person name="Deshpande S."/>
            <person name="Douglass A.P."/>
            <person name="Hanson S.J."/>
            <person name="Klenk H.-P."/>
            <person name="Labutti K."/>
            <person name="Lapidus A."/>
            <person name="Lindquist E."/>
            <person name="Lipzen A."/>
            <person name="Meier-Kolthoff J.P."/>
            <person name="Ohm R.A."/>
            <person name="Otillar R.P."/>
            <person name="Pangilinan J."/>
            <person name="Peng Y."/>
            <person name="Rokas A."/>
            <person name="Rosa C.A."/>
            <person name="Scheuner C."/>
            <person name="Sibirny A.A."/>
            <person name="Slot J.C."/>
            <person name="Stielow J.B."/>
            <person name="Sun H."/>
            <person name="Kurtzman C.P."/>
            <person name="Blackwell M."/>
            <person name="Grigoriev I.V."/>
            <person name="Jeffries T.W."/>
        </authorList>
    </citation>
    <scope>NUCLEOTIDE SEQUENCE [LARGE SCALE GENOMIC DNA]</scope>
    <source>
        <strain evidence="5">NRRL Y-17324</strain>
    </source>
</reference>
<dbReference type="RefSeq" id="XP_020065528.1">
    <property type="nucleotide sequence ID" value="XM_020206721.1"/>
</dbReference>
<proteinExistence type="inferred from homology"/>
<feature type="domain" description="AB hydrolase-1" evidence="3">
    <location>
        <begin position="68"/>
        <end position="311"/>
    </location>
</feature>
<dbReference type="GO" id="GO:0004806">
    <property type="term" value="F:triacylglycerol lipase activity"/>
    <property type="evidence" value="ECO:0007669"/>
    <property type="project" value="EnsemblFungi"/>
</dbReference>
<dbReference type="InterPro" id="IPR029058">
    <property type="entry name" value="AB_hydrolase_fold"/>
</dbReference>
<evidence type="ECO:0000256" key="1">
    <source>
        <dbReference type="ARBA" id="ARBA00008645"/>
    </source>
</evidence>
<sequence>MSRVAFLRPFRAPLVRKHPVASFGPFRNFSSDPSYLGDALSTDGSIETVPLAYDTHLADSEAGSKKSPILILHGLFGSKTNSRTVAKELASKLDRNVFCLDLRNFGQSPHNQRLDYPALSADVERFIIESDFAQKPILIGHSMGAKTIMALALRQPDLPKMLIPVDNAPVDLSSSSGSNSGFIKYVNQLRLSLEKYKYTNIKDVDAQLAKVEPSLPVRQFLLTNLNRGKKNDVITSKIPLDIVGEAIVKGKISSWPFDSNVSRWSQGPVMFIRGTESNYVPDEIIPEIGKYFPDFEIRDVKSGHWVISEKPKEFVDLVVEFVERKEDEL</sequence>
<dbReference type="GeneID" id="30980858"/>
<dbReference type="AlphaFoldDB" id="A0A1E4SLK6"/>
<keyword evidence="2 4" id="KW-0378">Hydrolase</keyword>